<dbReference type="Proteomes" id="UP000245533">
    <property type="component" value="Unassembled WGS sequence"/>
</dbReference>
<sequence>MQTARMNAKHETMSVFKPDYNNLFLGPAFITIPQETLFFNALHSNSNPGDRQKSAYLGLFNG</sequence>
<gene>
    <name evidence="1" type="ORF">DDZ15_10880</name>
</gene>
<evidence type="ECO:0000313" key="2">
    <source>
        <dbReference type="Proteomes" id="UP000245533"/>
    </source>
</evidence>
<accession>A0A316TNY0</accession>
<proteinExistence type="predicted"/>
<protein>
    <submittedName>
        <fullName evidence="1">Uncharacterized protein</fullName>
    </submittedName>
</protein>
<reference evidence="1 2" key="1">
    <citation type="submission" date="2018-05" db="EMBL/GenBank/DDBJ databases">
        <title>Rhodohalobacter halophilus gen. nov., sp. nov., a moderately halophilic member of the family Balneolaceae.</title>
        <authorList>
            <person name="Liu Z.-W."/>
        </authorList>
    </citation>
    <scope>NUCLEOTIDE SEQUENCE [LARGE SCALE GENOMIC DNA]</scope>
    <source>
        <strain evidence="1 2">8A47</strain>
    </source>
</reference>
<organism evidence="1 2">
    <name type="scientific">Rhodohalobacter mucosus</name>
    <dbReference type="NCBI Taxonomy" id="2079485"/>
    <lineage>
        <taxon>Bacteria</taxon>
        <taxon>Pseudomonadati</taxon>
        <taxon>Balneolota</taxon>
        <taxon>Balneolia</taxon>
        <taxon>Balneolales</taxon>
        <taxon>Balneolaceae</taxon>
        <taxon>Rhodohalobacter</taxon>
    </lineage>
</organism>
<dbReference type="AlphaFoldDB" id="A0A316TNY0"/>
<keyword evidence="2" id="KW-1185">Reference proteome</keyword>
<name>A0A316TNY0_9BACT</name>
<dbReference type="EMBL" id="QGGB01000007">
    <property type="protein sequence ID" value="PWN06317.1"/>
    <property type="molecule type" value="Genomic_DNA"/>
</dbReference>
<evidence type="ECO:0000313" key="1">
    <source>
        <dbReference type="EMBL" id="PWN06317.1"/>
    </source>
</evidence>
<comment type="caution">
    <text evidence="1">The sequence shown here is derived from an EMBL/GenBank/DDBJ whole genome shotgun (WGS) entry which is preliminary data.</text>
</comment>